<accession>A0A2K3YIP3</accession>
<evidence type="ECO:0000259" key="2">
    <source>
        <dbReference type="SMART" id="SM00047"/>
    </source>
</evidence>
<name>A0A2K3YIP3_9STAP</name>
<evidence type="ECO:0000313" key="4">
    <source>
        <dbReference type="Proteomes" id="UP000242752"/>
    </source>
</evidence>
<protein>
    <submittedName>
        <fullName evidence="3">Autolysin</fullName>
    </submittedName>
</protein>
<keyword evidence="4" id="KW-1185">Reference proteome</keyword>
<dbReference type="Proteomes" id="UP000242752">
    <property type="component" value="Unassembled WGS sequence"/>
</dbReference>
<evidence type="ECO:0000256" key="1">
    <source>
        <dbReference type="ARBA" id="ARBA00006088"/>
    </source>
</evidence>
<comment type="similarity">
    <text evidence="1">In the N-terminal section; belongs to the N-acetylmuramoyl-L-alanine amidase 2 family.</text>
</comment>
<dbReference type="AlphaFoldDB" id="A0A2K3YIP3"/>
<reference evidence="3 4" key="1">
    <citation type="submission" date="2017-08" db="EMBL/GenBank/DDBJ databases">
        <title>Draft genome sequences of 64 type strains of genus Staph aureus.</title>
        <authorList>
            <person name="Cole K."/>
            <person name="Golubchik T."/>
            <person name="Russell J."/>
            <person name="Foster D."/>
            <person name="Llewelyn M."/>
            <person name="Wilson D."/>
            <person name="Crook D."/>
            <person name="Paul J."/>
        </authorList>
    </citation>
    <scope>NUCLEOTIDE SEQUENCE [LARGE SCALE GENOMIC DNA]</scope>
    <source>
        <strain evidence="3 4">DSM 21968</strain>
    </source>
</reference>
<proteinExistence type="inferred from homology"/>
<comment type="caution">
    <text evidence="3">The sequence shown here is derived from an EMBL/GenBank/DDBJ whole genome shotgun (WGS) entry which is preliminary data.</text>
</comment>
<dbReference type="Pfam" id="PF01832">
    <property type="entry name" value="Glucosaminidase"/>
    <property type="match status" value="1"/>
</dbReference>
<dbReference type="GO" id="GO:0004040">
    <property type="term" value="F:amidase activity"/>
    <property type="evidence" value="ECO:0007669"/>
    <property type="project" value="InterPro"/>
</dbReference>
<dbReference type="OrthoDB" id="9816557at2"/>
<dbReference type="InterPro" id="IPR002901">
    <property type="entry name" value="MGlyc_endo_b_GlcNAc-like_dom"/>
</dbReference>
<dbReference type="RefSeq" id="WP_103358824.1">
    <property type="nucleotide sequence ID" value="NZ_CP113107.1"/>
</dbReference>
<gene>
    <name evidence="3" type="ORF">CD122_09950</name>
</gene>
<evidence type="ECO:0000313" key="3">
    <source>
        <dbReference type="EMBL" id="PNZ25475.1"/>
    </source>
</evidence>
<sequence>MKQRNKSSIIVIVGLFAIALVTAFTFFNMIKDQIFFESVDQVESVEKLDVTLDAAAKKQIDNYTSQQVSNKDNTNWRDASDSEIRNAMDSSVFMDDKRQKYQFLDLSKYQGIDENRIKRMLYDHPTLLSHTDDFIAAAKEQHVNEVYLISHALLETGSVMSELSNGVEIDGKKYYNFYGVGALDEDPIKTGAEYAKKKGWDTPEKAINGGAKFIHDHYLSHPDQNTLYSMRWNPKDPGEHQYATDINWAKSNATIIADFYKDIKTEGKYFNWYVYKDDEKHKDGKNY</sequence>
<dbReference type="EMBL" id="PPRF01000077">
    <property type="protein sequence ID" value="PNZ25475.1"/>
    <property type="molecule type" value="Genomic_DNA"/>
</dbReference>
<dbReference type="SMART" id="SM00047">
    <property type="entry name" value="LYZ2"/>
    <property type="match status" value="1"/>
</dbReference>
<organism evidence="3 4">
    <name type="scientific">Staphylococcus rostri</name>
    <dbReference type="NCBI Taxonomy" id="522262"/>
    <lineage>
        <taxon>Bacteria</taxon>
        <taxon>Bacillati</taxon>
        <taxon>Bacillota</taxon>
        <taxon>Bacilli</taxon>
        <taxon>Bacillales</taxon>
        <taxon>Staphylococcaceae</taxon>
        <taxon>Staphylococcus</taxon>
    </lineage>
</organism>
<dbReference type="Gene3D" id="1.10.530.10">
    <property type="match status" value="1"/>
</dbReference>
<feature type="domain" description="Mannosyl-glycoprotein endo-beta-N-acetylglucosamidase-like" evidence="2">
    <location>
        <begin position="119"/>
        <end position="271"/>
    </location>
</feature>